<comment type="subcellular location">
    <subcellularLocation>
        <location evidence="1">Nucleus</location>
    </subcellularLocation>
</comment>
<dbReference type="InterPro" id="IPR013087">
    <property type="entry name" value="Znf_C2H2_type"/>
</dbReference>
<gene>
    <name evidence="12" type="ORF">MELIAE_LOCUS1751</name>
</gene>
<evidence type="ECO:0000259" key="11">
    <source>
        <dbReference type="PROSITE" id="PS50157"/>
    </source>
</evidence>
<evidence type="ECO:0000256" key="1">
    <source>
        <dbReference type="ARBA" id="ARBA00004123"/>
    </source>
</evidence>
<dbReference type="InterPro" id="IPR036236">
    <property type="entry name" value="Znf_C2H2_sf"/>
</dbReference>
<accession>A0A9P0AQG0</accession>
<dbReference type="FunFam" id="3.30.160.60:FF:000618">
    <property type="entry name" value="zinc finger protein 341 isoform X1"/>
    <property type="match status" value="1"/>
</dbReference>
<feature type="domain" description="C2H2-type" evidence="11">
    <location>
        <begin position="38"/>
        <end position="65"/>
    </location>
</feature>
<dbReference type="SUPFAM" id="SSF57667">
    <property type="entry name" value="beta-beta-alpha zinc fingers"/>
    <property type="match status" value="3"/>
</dbReference>
<evidence type="ECO:0000313" key="12">
    <source>
        <dbReference type="EMBL" id="CAH0547845.1"/>
    </source>
</evidence>
<dbReference type="Pfam" id="PF13894">
    <property type="entry name" value="zf-C2H2_4"/>
    <property type="match status" value="1"/>
</dbReference>
<dbReference type="PROSITE" id="PS50157">
    <property type="entry name" value="ZINC_FINGER_C2H2_2"/>
    <property type="match status" value="5"/>
</dbReference>
<dbReference type="Pfam" id="PF13912">
    <property type="entry name" value="zf-C2H2_6"/>
    <property type="match status" value="1"/>
</dbReference>
<dbReference type="SMART" id="SM00355">
    <property type="entry name" value="ZnF_C2H2"/>
    <property type="match status" value="5"/>
</dbReference>
<keyword evidence="3" id="KW-0677">Repeat</keyword>
<keyword evidence="5" id="KW-0862">Zinc</keyword>
<evidence type="ECO:0000256" key="2">
    <source>
        <dbReference type="ARBA" id="ARBA00022723"/>
    </source>
</evidence>
<evidence type="ECO:0000256" key="3">
    <source>
        <dbReference type="ARBA" id="ARBA00022737"/>
    </source>
</evidence>
<dbReference type="GO" id="GO:0000978">
    <property type="term" value="F:RNA polymerase II cis-regulatory region sequence-specific DNA binding"/>
    <property type="evidence" value="ECO:0007669"/>
    <property type="project" value="TreeGrafter"/>
</dbReference>
<dbReference type="InterPro" id="IPR050589">
    <property type="entry name" value="Ikaros_C2H2-ZF"/>
</dbReference>
<dbReference type="OrthoDB" id="6077919at2759"/>
<dbReference type="EMBL" id="OV121132">
    <property type="protein sequence ID" value="CAH0547845.1"/>
    <property type="molecule type" value="Genomic_DNA"/>
</dbReference>
<dbReference type="PROSITE" id="PS00028">
    <property type="entry name" value="ZINC_FINGER_C2H2_1"/>
    <property type="match status" value="4"/>
</dbReference>
<feature type="domain" description="C2H2-type" evidence="11">
    <location>
        <begin position="71"/>
        <end position="98"/>
    </location>
</feature>
<name>A0A9P0AQG0_BRAAE</name>
<keyword evidence="4 10" id="KW-0863">Zinc-finger</keyword>
<keyword evidence="2" id="KW-0479">Metal-binding</keyword>
<evidence type="ECO:0000256" key="9">
    <source>
        <dbReference type="ARBA" id="ARBA00023242"/>
    </source>
</evidence>
<dbReference type="Pfam" id="PF00096">
    <property type="entry name" value="zf-C2H2"/>
    <property type="match status" value="3"/>
</dbReference>
<evidence type="ECO:0000256" key="8">
    <source>
        <dbReference type="ARBA" id="ARBA00023163"/>
    </source>
</evidence>
<organism evidence="12 13">
    <name type="scientific">Brassicogethes aeneus</name>
    <name type="common">Rape pollen beetle</name>
    <name type="synonym">Meligethes aeneus</name>
    <dbReference type="NCBI Taxonomy" id="1431903"/>
    <lineage>
        <taxon>Eukaryota</taxon>
        <taxon>Metazoa</taxon>
        <taxon>Ecdysozoa</taxon>
        <taxon>Arthropoda</taxon>
        <taxon>Hexapoda</taxon>
        <taxon>Insecta</taxon>
        <taxon>Pterygota</taxon>
        <taxon>Neoptera</taxon>
        <taxon>Endopterygota</taxon>
        <taxon>Coleoptera</taxon>
        <taxon>Polyphaga</taxon>
        <taxon>Cucujiformia</taxon>
        <taxon>Nitidulidae</taxon>
        <taxon>Meligethinae</taxon>
        <taxon>Brassicogethes</taxon>
    </lineage>
</organism>
<feature type="domain" description="C2H2-type" evidence="11">
    <location>
        <begin position="99"/>
        <end position="126"/>
    </location>
</feature>
<dbReference type="FunFam" id="3.30.160.60:FF:001049">
    <property type="entry name" value="zinc finger protein 319"/>
    <property type="match status" value="1"/>
</dbReference>
<dbReference type="GO" id="GO:0006357">
    <property type="term" value="P:regulation of transcription by RNA polymerase II"/>
    <property type="evidence" value="ECO:0007669"/>
    <property type="project" value="TreeGrafter"/>
</dbReference>
<dbReference type="GO" id="GO:0005634">
    <property type="term" value="C:nucleus"/>
    <property type="evidence" value="ECO:0007669"/>
    <property type="project" value="UniProtKB-SubCell"/>
</dbReference>
<dbReference type="PANTHER" id="PTHR24404:SF114">
    <property type="entry name" value="KLUMPFUSS, ISOFORM B-RELATED"/>
    <property type="match status" value="1"/>
</dbReference>
<keyword evidence="8" id="KW-0804">Transcription</keyword>
<dbReference type="GO" id="GO:0008270">
    <property type="term" value="F:zinc ion binding"/>
    <property type="evidence" value="ECO:0007669"/>
    <property type="project" value="UniProtKB-KW"/>
</dbReference>
<keyword evidence="13" id="KW-1185">Reference proteome</keyword>
<sequence length="183" mass="21302">MAQDIDLKITNDSDKETMLLPAYSSLEIQLIEHEGEPISCQKCTKVFWSERALTSHLKCHKKKPLTCEKKFACEVCGKIFKKYCDLDRHMRVHTGEKPSECTICHKRFQQPHNLSKHLFTHLHVKPYDCDVCGKKFGRNDVLNRHMLTHSTDKPFKCEECGKGFIRQSQLEQHSNKHHKIGNV</sequence>
<dbReference type="GO" id="GO:0003700">
    <property type="term" value="F:DNA-binding transcription factor activity"/>
    <property type="evidence" value="ECO:0007669"/>
    <property type="project" value="TreeGrafter"/>
</dbReference>
<proteinExistence type="predicted"/>
<evidence type="ECO:0000256" key="7">
    <source>
        <dbReference type="ARBA" id="ARBA00023125"/>
    </source>
</evidence>
<evidence type="ECO:0000256" key="6">
    <source>
        <dbReference type="ARBA" id="ARBA00023015"/>
    </source>
</evidence>
<dbReference type="FunFam" id="3.30.160.60:FF:000100">
    <property type="entry name" value="Zinc finger 45-like"/>
    <property type="match status" value="1"/>
</dbReference>
<evidence type="ECO:0000256" key="4">
    <source>
        <dbReference type="ARBA" id="ARBA00022771"/>
    </source>
</evidence>
<dbReference type="FunFam" id="3.30.160.60:FF:001498">
    <property type="entry name" value="Zinc finger protein 404"/>
    <property type="match status" value="1"/>
</dbReference>
<evidence type="ECO:0000256" key="10">
    <source>
        <dbReference type="PROSITE-ProRule" id="PRU00042"/>
    </source>
</evidence>
<keyword evidence="6" id="KW-0805">Transcription regulation</keyword>
<feature type="domain" description="C2H2-type" evidence="11">
    <location>
        <begin position="155"/>
        <end position="177"/>
    </location>
</feature>
<dbReference type="Gene3D" id="3.30.160.60">
    <property type="entry name" value="Classic Zinc Finger"/>
    <property type="match status" value="4"/>
</dbReference>
<keyword evidence="7" id="KW-0238">DNA-binding</keyword>
<dbReference type="AlphaFoldDB" id="A0A9P0AQG0"/>
<evidence type="ECO:0000256" key="5">
    <source>
        <dbReference type="ARBA" id="ARBA00022833"/>
    </source>
</evidence>
<protein>
    <recommendedName>
        <fullName evidence="11">C2H2-type domain-containing protein</fullName>
    </recommendedName>
</protein>
<evidence type="ECO:0000313" key="13">
    <source>
        <dbReference type="Proteomes" id="UP001154078"/>
    </source>
</evidence>
<keyword evidence="9" id="KW-0539">Nucleus</keyword>
<dbReference type="PANTHER" id="PTHR24404">
    <property type="entry name" value="ZINC FINGER PROTEIN"/>
    <property type="match status" value="1"/>
</dbReference>
<feature type="domain" description="C2H2-type" evidence="11">
    <location>
        <begin position="127"/>
        <end position="154"/>
    </location>
</feature>
<reference evidence="12" key="1">
    <citation type="submission" date="2021-12" db="EMBL/GenBank/DDBJ databases">
        <authorList>
            <person name="King R."/>
        </authorList>
    </citation>
    <scope>NUCLEOTIDE SEQUENCE</scope>
</reference>
<dbReference type="Proteomes" id="UP001154078">
    <property type="component" value="Chromosome 1"/>
</dbReference>